<comment type="subcellular location">
    <subcellularLocation>
        <location evidence="1">Membrane</location>
        <topology evidence="1">Multi-pass membrane protein</topology>
    </subcellularLocation>
</comment>
<evidence type="ECO:0000259" key="7">
    <source>
        <dbReference type="Pfam" id="PF07291"/>
    </source>
</evidence>
<keyword evidence="9" id="KW-1185">Reference proteome</keyword>
<feature type="region of interest" description="Disordered" evidence="5">
    <location>
        <begin position="258"/>
        <end position="343"/>
    </location>
</feature>
<feature type="transmembrane region" description="Helical" evidence="6">
    <location>
        <begin position="146"/>
        <end position="164"/>
    </location>
</feature>
<dbReference type="Proteomes" id="UP000805614">
    <property type="component" value="Unassembled WGS sequence"/>
</dbReference>
<evidence type="ECO:0000256" key="2">
    <source>
        <dbReference type="ARBA" id="ARBA00022692"/>
    </source>
</evidence>
<proteinExistence type="predicted"/>
<accession>A0ABR7LQX0</accession>
<reference evidence="8 9" key="1">
    <citation type="submission" date="2020-06" db="EMBL/GenBank/DDBJ databases">
        <title>Actinomadura xiongansis sp. nov., isolated from soil of Baiyangdian.</title>
        <authorList>
            <person name="Zhang X."/>
        </authorList>
    </citation>
    <scope>NUCLEOTIDE SEQUENCE [LARGE SCALE GENOMIC DNA]</scope>
    <source>
        <strain evidence="8 9">HBUM206468</strain>
    </source>
</reference>
<keyword evidence="3 6" id="KW-1133">Transmembrane helix</keyword>
<dbReference type="EMBL" id="JABVEC010000010">
    <property type="protein sequence ID" value="MBC6466798.1"/>
    <property type="molecule type" value="Genomic_DNA"/>
</dbReference>
<keyword evidence="4 6" id="KW-0472">Membrane</keyword>
<evidence type="ECO:0000256" key="3">
    <source>
        <dbReference type="ARBA" id="ARBA00022989"/>
    </source>
</evidence>
<feature type="compositionally biased region" description="Acidic residues" evidence="5">
    <location>
        <begin position="299"/>
        <end position="315"/>
    </location>
</feature>
<evidence type="ECO:0000256" key="4">
    <source>
        <dbReference type="ARBA" id="ARBA00023136"/>
    </source>
</evidence>
<organism evidence="8 9">
    <name type="scientific">Actinomadura alba</name>
    <dbReference type="NCBI Taxonomy" id="406431"/>
    <lineage>
        <taxon>Bacteria</taxon>
        <taxon>Bacillati</taxon>
        <taxon>Actinomycetota</taxon>
        <taxon>Actinomycetes</taxon>
        <taxon>Streptosporangiales</taxon>
        <taxon>Thermomonosporaceae</taxon>
        <taxon>Actinomadura</taxon>
    </lineage>
</organism>
<name>A0ABR7LQX0_9ACTN</name>
<gene>
    <name evidence="8" type="ORF">HKK74_14985</name>
</gene>
<keyword evidence="2 6" id="KW-0812">Transmembrane</keyword>
<protein>
    <recommendedName>
        <fullName evidence="7">Methylamine utilisation protein MauE domain-containing protein</fullName>
    </recommendedName>
</protein>
<dbReference type="InterPro" id="IPR009908">
    <property type="entry name" value="Methylamine_util_MauE"/>
</dbReference>
<dbReference type="Pfam" id="PF07291">
    <property type="entry name" value="MauE"/>
    <property type="match status" value="1"/>
</dbReference>
<dbReference type="RefSeq" id="WP_187243820.1">
    <property type="nucleotide sequence ID" value="NZ_BAAAOK010000027.1"/>
</dbReference>
<evidence type="ECO:0000256" key="1">
    <source>
        <dbReference type="ARBA" id="ARBA00004141"/>
    </source>
</evidence>
<evidence type="ECO:0000313" key="8">
    <source>
        <dbReference type="EMBL" id="MBC6466798.1"/>
    </source>
</evidence>
<evidence type="ECO:0000256" key="6">
    <source>
        <dbReference type="SAM" id="Phobius"/>
    </source>
</evidence>
<feature type="transmembrane region" description="Helical" evidence="6">
    <location>
        <begin position="118"/>
        <end position="140"/>
    </location>
</feature>
<evidence type="ECO:0000256" key="5">
    <source>
        <dbReference type="SAM" id="MobiDB-lite"/>
    </source>
</evidence>
<feature type="domain" description="Methylamine utilisation protein MauE" evidence="7">
    <location>
        <begin position="9"/>
        <end position="133"/>
    </location>
</feature>
<comment type="caution">
    <text evidence="8">The sequence shown here is derived from an EMBL/GenBank/DDBJ whole genome shotgun (WGS) entry which is preliminary data.</text>
</comment>
<evidence type="ECO:0000313" key="9">
    <source>
        <dbReference type="Proteomes" id="UP000805614"/>
    </source>
</evidence>
<sequence length="343" mass="35979">MVEAFQSSQLLLISAALITACLSKLANPGTRPRTIHGVTASPPVLAVRDSRPIAVGLALTEGALGVALLVTPHPSVRVVTIMGFASATWVVSELRTHRPEDGCGCFGALSAGRIGMRCVVRTALFTGAAIIALGVPYTGIDVLRASLGWGGVVLAAEILMFVALSPEADGLLGRLRSSAPCELRTAPLSETYRMLRASDAWREHENLLAGREPVDVWRELCWRFVAYEGRVAGREVEIVFAVSMEERHPVVRGAVLANPDRDGSAGATVAGSTLSSAAGGEHDRTGEGCQGRVPRGSGDEEPGPDGDGGEGDTGEDTGLSRLAVAPVRNQTAQRSARVSERSR</sequence>